<dbReference type="PRINTS" id="PR00982">
    <property type="entry name" value="TRNASYNTHLYS"/>
</dbReference>
<feature type="transmembrane region" description="Helical" evidence="11">
    <location>
        <begin position="147"/>
        <end position="168"/>
    </location>
</feature>
<evidence type="ECO:0000256" key="6">
    <source>
        <dbReference type="ARBA" id="ARBA00022842"/>
    </source>
</evidence>
<keyword evidence="4" id="KW-0547">Nucleotide-binding</keyword>
<dbReference type="CDD" id="cd04322">
    <property type="entry name" value="LysRS_N"/>
    <property type="match status" value="1"/>
</dbReference>
<dbReference type="InterPro" id="IPR045864">
    <property type="entry name" value="aa-tRNA-synth_II/BPL/LPL"/>
</dbReference>
<dbReference type="InterPro" id="IPR006195">
    <property type="entry name" value="aa-tRNA-synth_II"/>
</dbReference>
<dbReference type="RefSeq" id="WP_136141837.1">
    <property type="nucleotide sequence ID" value="NZ_CP039247.1"/>
</dbReference>
<feature type="domain" description="Aminoacyl-transfer RNA synthetases class-II family profile" evidence="12">
    <location>
        <begin position="795"/>
        <end position="1106"/>
    </location>
</feature>
<keyword evidence="2" id="KW-0436">Ligase</keyword>
<feature type="transmembrane region" description="Helical" evidence="11">
    <location>
        <begin position="113"/>
        <end position="135"/>
    </location>
</feature>
<protein>
    <submittedName>
        <fullName evidence="13">Lysylphosphatidylglycerol biosynthesis bifunctional protein LysX</fullName>
    </submittedName>
</protein>
<evidence type="ECO:0000256" key="10">
    <source>
        <dbReference type="SAM" id="MobiDB-lite"/>
    </source>
</evidence>
<evidence type="ECO:0000256" key="3">
    <source>
        <dbReference type="ARBA" id="ARBA00022692"/>
    </source>
</evidence>
<dbReference type="PANTHER" id="PTHR42918">
    <property type="entry name" value="LYSYL-TRNA SYNTHETASE"/>
    <property type="match status" value="1"/>
</dbReference>
<keyword evidence="6" id="KW-0460">Magnesium</keyword>
<dbReference type="Pfam" id="PF00152">
    <property type="entry name" value="tRNA-synt_2"/>
    <property type="match status" value="1"/>
</dbReference>
<evidence type="ECO:0000259" key="12">
    <source>
        <dbReference type="PROSITE" id="PS50862"/>
    </source>
</evidence>
<reference evidence="13 14" key="1">
    <citation type="submission" date="2019-04" db="EMBL/GenBank/DDBJ databases">
        <title>Corynebacterium endometrii sp. nov., isolated from the uterus of a cow with endometritis.</title>
        <authorList>
            <person name="Ballas P."/>
            <person name="Ruckert C."/>
            <person name="Wagener K."/>
            <person name="Drillich M."/>
            <person name="Kaempfer P."/>
            <person name="Busse H.-J."/>
            <person name="Ehling-Schulz M."/>
        </authorList>
    </citation>
    <scope>NUCLEOTIDE SEQUENCE [LARGE SCALE GENOMIC DNA]</scope>
    <source>
        <strain evidence="13 14">LMM-1653</strain>
    </source>
</reference>
<dbReference type="SUPFAM" id="SSF50249">
    <property type="entry name" value="Nucleic acid-binding proteins"/>
    <property type="match status" value="1"/>
</dbReference>
<dbReference type="AlphaFoldDB" id="A0A4P7QHE1"/>
<feature type="transmembrane region" description="Helical" evidence="11">
    <location>
        <begin position="78"/>
        <end position="106"/>
    </location>
</feature>
<dbReference type="GO" id="GO:0005829">
    <property type="term" value="C:cytosol"/>
    <property type="evidence" value="ECO:0007669"/>
    <property type="project" value="TreeGrafter"/>
</dbReference>
<feature type="compositionally biased region" description="Low complexity" evidence="10">
    <location>
        <begin position="1"/>
        <end position="19"/>
    </location>
</feature>
<dbReference type="PANTHER" id="PTHR42918:SF15">
    <property type="entry name" value="LYSINE--TRNA LIGASE, CHLOROPLASTIC_MITOCHONDRIAL"/>
    <property type="match status" value="1"/>
</dbReference>
<dbReference type="NCBIfam" id="NF002821">
    <property type="entry name" value="PRK02983.1"/>
    <property type="match status" value="1"/>
</dbReference>
<feature type="transmembrane region" description="Helical" evidence="11">
    <location>
        <begin position="180"/>
        <end position="201"/>
    </location>
</feature>
<dbReference type="KEGG" id="cee:CENDO_09835"/>
<keyword evidence="14" id="KW-1185">Reference proteome</keyword>
<dbReference type="InterPro" id="IPR004364">
    <property type="entry name" value="Aa-tRNA-synt_II"/>
</dbReference>
<organism evidence="13 14">
    <name type="scientific">Corynebacterium endometrii</name>
    <dbReference type="NCBI Taxonomy" id="2488819"/>
    <lineage>
        <taxon>Bacteria</taxon>
        <taxon>Bacillati</taxon>
        <taxon>Actinomycetota</taxon>
        <taxon>Actinomycetes</taxon>
        <taxon>Mycobacteriales</taxon>
        <taxon>Corynebacteriaceae</taxon>
        <taxon>Corynebacterium</taxon>
    </lineage>
</organism>
<keyword evidence="7 11" id="KW-1133">Transmembrane helix</keyword>
<name>A0A4P7QHE1_9CORY</name>
<dbReference type="InterPro" id="IPR012340">
    <property type="entry name" value="NA-bd_OB-fold"/>
</dbReference>
<dbReference type="EMBL" id="CP039247">
    <property type="protein sequence ID" value="QCB29221.1"/>
    <property type="molecule type" value="Genomic_DNA"/>
</dbReference>
<evidence type="ECO:0000256" key="2">
    <source>
        <dbReference type="ARBA" id="ARBA00022598"/>
    </source>
</evidence>
<evidence type="ECO:0000313" key="13">
    <source>
        <dbReference type="EMBL" id="QCB29221.1"/>
    </source>
</evidence>
<evidence type="ECO:0000256" key="5">
    <source>
        <dbReference type="ARBA" id="ARBA00022840"/>
    </source>
</evidence>
<keyword evidence="5" id="KW-0067">ATP-binding</keyword>
<feature type="compositionally biased region" description="Polar residues" evidence="10">
    <location>
        <begin position="20"/>
        <end position="29"/>
    </location>
</feature>
<dbReference type="InterPro" id="IPR018149">
    <property type="entry name" value="Lys-tRNA-synth_II_C"/>
</dbReference>
<feature type="transmembrane region" description="Helical" evidence="11">
    <location>
        <begin position="44"/>
        <end position="66"/>
    </location>
</feature>
<dbReference type="PROSITE" id="PS50862">
    <property type="entry name" value="AA_TRNA_LIGASE_II"/>
    <property type="match status" value="1"/>
</dbReference>
<dbReference type="InterPro" id="IPR004365">
    <property type="entry name" value="NA-bd_OB_tRNA"/>
</dbReference>
<dbReference type="Gene3D" id="2.40.50.140">
    <property type="entry name" value="Nucleic acid-binding proteins"/>
    <property type="match status" value="1"/>
</dbReference>
<evidence type="ECO:0000256" key="9">
    <source>
        <dbReference type="ARBA" id="ARBA00023146"/>
    </source>
</evidence>
<evidence type="ECO:0000256" key="4">
    <source>
        <dbReference type="ARBA" id="ARBA00022741"/>
    </source>
</evidence>
<dbReference type="Gene3D" id="3.30.930.10">
    <property type="entry name" value="Bira Bifunctional Protein, Domain 2"/>
    <property type="match status" value="1"/>
</dbReference>
<gene>
    <name evidence="13" type="primary">lysX1</name>
    <name evidence="13" type="ORF">CENDO_09835</name>
</gene>
<evidence type="ECO:0000313" key="14">
    <source>
        <dbReference type="Proteomes" id="UP000296352"/>
    </source>
</evidence>
<dbReference type="Proteomes" id="UP000296352">
    <property type="component" value="Chromosome"/>
</dbReference>
<dbReference type="GO" id="GO:0004824">
    <property type="term" value="F:lysine-tRNA ligase activity"/>
    <property type="evidence" value="ECO:0007669"/>
    <property type="project" value="InterPro"/>
</dbReference>
<sequence length="1109" mass="120818" precursor="true">MLNKTTSTATNSVTSTVDSPSGTAHSATGTARARGRVSTPKSRWAAGVITWTVQLAALCLIIGLLLRPVAPTFVADVSALFAFFSLPSFPTLLTTAYTVVVASGILRGHRGALLLYLLTLQVPSIISGVLTPVLWWEPGYTSDPWLIAWTIVPFVFAVFFFVIGLIALPEFPARIHGQWLIALAILLGSLLVSAVATWLLITTFVHVNGKDVIDSALAIAFGVSERQAQVGQSLIPGWIQIVGEVISAVGFIVALAALLRSRRVQATTPAEHMLIRRLLLQPASEDSLGYFATNYDRNAVASPDGKAAVTYRVVDGVALAAGDPIGEKQSWPQAIAAWREHARTHGWIMGAASVSEEGARAYAESGMRVISLGDEAVIATDTFRLKELADVRHAIAGPKRAGYTVEVRRQAAIPPAELQELAALANRWRRGSERGFTMASGRVGDPRDQRTVLVVARDADGTPQGLLSFVPWGRAGLSLDVMRRSPHAHGGVTELMVAELATQAGNLGVAQFSLNFVPARDAFSRGDRVDATPWQRLMIKLLTFTSRWWQIRSLYVSNLKYQPRWQPRYLCFDSGFFATRVIMSFAAAEGFLPDFSPEPQPVGDPAEINALEAELLARAPEPPRLPEPRRARLRSHDAATHAGVVTYPPSVPRTLSIRDLGHRDEPTGEFSITGRILRLRRQGGVIFADVAEQHHQVQVLCERSAMADAGPGSFEAFRRHATRGDIISITGHMGASRTGTPSVVASSWAMAAKSLVPLPKAPLTHPHQRAKFRHIDFALNSTSYHLFEARAKAVAAVRQELYSQDYLEAETPILQTIHGGANARPFNTHIRAYDQDLYLRIAPELYLKRLVVGGFPRVFEIGRNFRNEGVDATHNPEFTALEAYEAYGDWDTMRELTQKLITVAARAIHGTATFTVPGLDGKPVTLDLEQPWPVVPVYEAVSKAVGETISPDRPLADYAHIAARFGIDAANTGDLVTELYDELVESTTVFPTFYTHFPVETSPLTMADPQQPLVAQRWDLVGLGMELGTAYTELADPIEQRKRLTEQSLLAAGGDPEAMEIDDAFLDALAFGMPPTGGLGIGVDRLIMFLTGTQIRDVLAFPFVKPDNA</sequence>
<keyword evidence="8 11" id="KW-0472">Membrane</keyword>
<evidence type="ECO:0000256" key="8">
    <source>
        <dbReference type="ARBA" id="ARBA00023136"/>
    </source>
</evidence>
<accession>A0A4P7QHE1</accession>
<dbReference type="InterPro" id="IPR044136">
    <property type="entry name" value="Lys-tRNA-ligase_II_N"/>
</dbReference>
<dbReference type="OrthoDB" id="9801152at2"/>
<keyword evidence="9" id="KW-0030">Aminoacyl-tRNA synthetase</keyword>
<feature type="region of interest" description="Disordered" evidence="10">
    <location>
        <begin position="1"/>
        <end position="36"/>
    </location>
</feature>
<evidence type="ECO:0000256" key="11">
    <source>
        <dbReference type="SAM" id="Phobius"/>
    </source>
</evidence>
<dbReference type="NCBIfam" id="NF001756">
    <property type="entry name" value="PRK00484.1"/>
    <property type="match status" value="1"/>
</dbReference>
<keyword evidence="3 11" id="KW-0812">Transmembrane</keyword>
<dbReference type="GO" id="GO:0016020">
    <property type="term" value="C:membrane"/>
    <property type="evidence" value="ECO:0007669"/>
    <property type="project" value="UniProtKB-SubCell"/>
</dbReference>
<dbReference type="GO" id="GO:0000049">
    <property type="term" value="F:tRNA binding"/>
    <property type="evidence" value="ECO:0007669"/>
    <property type="project" value="TreeGrafter"/>
</dbReference>
<dbReference type="GO" id="GO:0006430">
    <property type="term" value="P:lysyl-tRNA aminoacylation"/>
    <property type="evidence" value="ECO:0007669"/>
    <property type="project" value="InterPro"/>
</dbReference>
<dbReference type="SUPFAM" id="SSF55681">
    <property type="entry name" value="Class II aaRS and biotin synthetases"/>
    <property type="match status" value="1"/>
</dbReference>
<evidence type="ECO:0000256" key="1">
    <source>
        <dbReference type="ARBA" id="ARBA00004141"/>
    </source>
</evidence>
<dbReference type="GO" id="GO:0005524">
    <property type="term" value="F:ATP binding"/>
    <property type="evidence" value="ECO:0007669"/>
    <property type="project" value="UniProtKB-KW"/>
</dbReference>
<dbReference type="Pfam" id="PF09924">
    <property type="entry name" value="LPG_synthase_C"/>
    <property type="match status" value="1"/>
</dbReference>
<evidence type="ECO:0000256" key="7">
    <source>
        <dbReference type="ARBA" id="ARBA00022989"/>
    </source>
</evidence>
<dbReference type="Pfam" id="PF01336">
    <property type="entry name" value="tRNA_anti-codon"/>
    <property type="match status" value="1"/>
</dbReference>
<comment type="subcellular location">
    <subcellularLocation>
        <location evidence="1">Membrane</location>
        <topology evidence="1">Multi-pass membrane protein</topology>
    </subcellularLocation>
</comment>
<dbReference type="InterPro" id="IPR024320">
    <property type="entry name" value="LPG_synthase_C"/>
</dbReference>
<proteinExistence type="predicted"/>